<dbReference type="STRING" id="153971.AWC19_06160"/>
<organism evidence="1 2">
    <name type="scientific">Mycobacterium palustre</name>
    <dbReference type="NCBI Taxonomy" id="153971"/>
    <lineage>
        <taxon>Bacteria</taxon>
        <taxon>Bacillati</taxon>
        <taxon>Actinomycetota</taxon>
        <taxon>Actinomycetes</taxon>
        <taxon>Mycobacteriales</taxon>
        <taxon>Mycobacteriaceae</taxon>
        <taxon>Mycobacterium</taxon>
        <taxon>Mycobacterium simiae complex</taxon>
    </lineage>
</organism>
<evidence type="ECO:0000313" key="1">
    <source>
        <dbReference type="EMBL" id="ORW25758.1"/>
    </source>
</evidence>
<accession>A0A1X1ZR84</accession>
<dbReference type="Proteomes" id="UP000193529">
    <property type="component" value="Unassembled WGS sequence"/>
</dbReference>
<dbReference type="RefSeq" id="WP_085078004.1">
    <property type="nucleotide sequence ID" value="NZ_JACKRZ010000014.1"/>
</dbReference>
<sequence>MQRHDNGARIFGAFPRSRLDLRARPLAWPAAGLRTLRIGMRDHRPTVVRKANFGVAQSTAWLLEDG</sequence>
<proteinExistence type="predicted"/>
<dbReference type="AlphaFoldDB" id="A0A1X1ZR84"/>
<gene>
    <name evidence="1" type="ORF">AWC19_06160</name>
</gene>
<comment type="caution">
    <text evidence="1">The sequence shown here is derived from an EMBL/GenBank/DDBJ whole genome shotgun (WGS) entry which is preliminary data.</text>
</comment>
<reference evidence="1 2" key="1">
    <citation type="submission" date="2016-01" db="EMBL/GenBank/DDBJ databases">
        <title>The new phylogeny of the genus Mycobacterium.</title>
        <authorList>
            <person name="Tarcisio F."/>
            <person name="Conor M."/>
            <person name="Antonella G."/>
            <person name="Elisabetta G."/>
            <person name="Giulia F.S."/>
            <person name="Sara T."/>
            <person name="Anna F."/>
            <person name="Clotilde B."/>
            <person name="Roberto B."/>
            <person name="Veronica D.S."/>
            <person name="Fabio R."/>
            <person name="Monica P."/>
            <person name="Olivier J."/>
            <person name="Enrico T."/>
            <person name="Nicola S."/>
        </authorList>
    </citation>
    <scope>NUCLEOTIDE SEQUENCE [LARGE SCALE GENOMIC DNA]</scope>
    <source>
        <strain evidence="1 2">DSM 44572</strain>
    </source>
</reference>
<protein>
    <submittedName>
        <fullName evidence="1">Uncharacterized protein</fullName>
    </submittedName>
</protein>
<keyword evidence="2" id="KW-1185">Reference proteome</keyword>
<dbReference type="EMBL" id="LQPJ01000094">
    <property type="protein sequence ID" value="ORW25758.1"/>
    <property type="molecule type" value="Genomic_DNA"/>
</dbReference>
<name>A0A1X1ZR84_9MYCO</name>
<evidence type="ECO:0000313" key="2">
    <source>
        <dbReference type="Proteomes" id="UP000193529"/>
    </source>
</evidence>